<gene>
    <name evidence="1" type="ORF">ACOLOM_LOCUS8221</name>
</gene>
<comment type="caution">
    <text evidence="1">The sequence shown here is derived from an EMBL/GenBank/DDBJ whole genome shotgun (WGS) entry which is preliminary data.</text>
</comment>
<proteinExistence type="predicted"/>
<sequence length="320" mass="36433">MTIEEIQKYITLEWVSEDFLSGDLKPSNLQQSSVYTDPLFTFQEKFLEKRWQRLVVRELLNEKLLPQNSVKPGTFTLDLSTLSSHHLNILSDVIQKKLYEAVEDVRIAVDQYYQHTLAHPSHQSKQFAKDLIEHFGGFADSNNLPYTTANTASSHCEEHQECVQDLIQGLQPISKAVNKYIKATYPALYSKMKKLDLGSNDHRNTLCVVCPLGKFEGGELTFPELKLIIYAKQGQAVAFRSNILVHGNLPVIAGVRHSVVFYIHNTIIKQKRKFGSFFADYELDWGVNSDGDEPSPKYLPPTLGSRDNVAKPKNHRRTNI</sequence>
<dbReference type="EMBL" id="CAJVPT010020694">
    <property type="protein sequence ID" value="CAG8650049.1"/>
    <property type="molecule type" value="Genomic_DNA"/>
</dbReference>
<evidence type="ECO:0000313" key="2">
    <source>
        <dbReference type="Proteomes" id="UP000789525"/>
    </source>
</evidence>
<organism evidence="1 2">
    <name type="scientific">Acaulospora colombiana</name>
    <dbReference type="NCBI Taxonomy" id="27376"/>
    <lineage>
        <taxon>Eukaryota</taxon>
        <taxon>Fungi</taxon>
        <taxon>Fungi incertae sedis</taxon>
        <taxon>Mucoromycota</taxon>
        <taxon>Glomeromycotina</taxon>
        <taxon>Glomeromycetes</taxon>
        <taxon>Diversisporales</taxon>
        <taxon>Acaulosporaceae</taxon>
        <taxon>Acaulospora</taxon>
    </lineage>
</organism>
<feature type="non-terminal residue" evidence="1">
    <location>
        <position position="1"/>
    </location>
</feature>
<accession>A0ACA9NEC3</accession>
<protein>
    <submittedName>
        <fullName evidence="1">11944_t:CDS:1</fullName>
    </submittedName>
</protein>
<name>A0ACA9NEC3_9GLOM</name>
<evidence type="ECO:0000313" key="1">
    <source>
        <dbReference type="EMBL" id="CAG8650049.1"/>
    </source>
</evidence>
<reference evidence="1" key="1">
    <citation type="submission" date="2021-06" db="EMBL/GenBank/DDBJ databases">
        <authorList>
            <person name="Kallberg Y."/>
            <person name="Tangrot J."/>
            <person name="Rosling A."/>
        </authorList>
    </citation>
    <scope>NUCLEOTIDE SEQUENCE</scope>
    <source>
        <strain evidence="1">CL356</strain>
    </source>
</reference>
<dbReference type="Proteomes" id="UP000789525">
    <property type="component" value="Unassembled WGS sequence"/>
</dbReference>
<keyword evidence="2" id="KW-1185">Reference proteome</keyword>
<feature type="non-terminal residue" evidence="1">
    <location>
        <position position="320"/>
    </location>
</feature>